<feature type="compositionally biased region" description="Basic residues" evidence="1">
    <location>
        <begin position="702"/>
        <end position="715"/>
    </location>
</feature>
<dbReference type="PANTHER" id="PTHR33710">
    <property type="entry name" value="BNAC02G09200D PROTEIN"/>
    <property type="match status" value="1"/>
</dbReference>
<feature type="compositionally biased region" description="Polar residues" evidence="1">
    <location>
        <begin position="84"/>
        <end position="94"/>
    </location>
</feature>
<evidence type="ECO:0000313" key="2">
    <source>
        <dbReference type="EMBL" id="OIT22162.1"/>
    </source>
</evidence>
<keyword evidence="3" id="KW-1185">Reference proteome</keyword>
<dbReference type="Proteomes" id="UP000187609">
    <property type="component" value="Unassembled WGS sequence"/>
</dbReference>
<feature type="compositionally biased region" description="Basic and acidic residues" evidence="1">
    <location>
        <begin position="551"/>
        <end position="566"/>
    </location>
</feature>
<feature type="compositionally biased region" description="Polar residues" evidence="1">
    <location>
        <begin position="613"/>
        <end position="663"/>
    </location>
</feature>
<feature type="compositionally biased region" description="Basic and acidic residues" evidence="1">
    <location>
        <begin position="717"/>
        <end position="727"/>
    </location>
</feature>
<feature type="compositionally biased region" description="Low complexity" evidence="1">
    <location>
        <begin position="337"/>
        <end position="350"/>
    </location>
</feature>
<feature type="compositionally biased region" description="Polar residues" evidence="1">
    <location>
        <begin position="369"/>
        <end position="398"/>
    </location>
</feature>
<dbReference type="PANTHER" id="PTHR33710:SF54">
    <property type="entry name" value="NON-LTR RETROELEMENT REVERSE TRANSCRIPTASE"/>
    <property type="match status" value="1"/>
</dbReference>
<feature type="compositionally biased region" description="Low complexity" evidence="1">
    <location>
        <begin position="684"/>
        <end position="701"/>
    </location>
</feature>
<feature type="compositionally biased region" description="Acidic residues" evidence="1">
    <location>
        <begin position="518"/>
        <end position="528"/>
    </location>
</feature>
<reference evidence="2" key="1">
    <citation type="submission" date="2016-11" db="EMBL/GenBank/DDBJ databases">
        <title>The genome of Nicotiana attenuata.</title>
        <authorList>
            <person name="Xu S."/>
            <person name="Brockmoeller T."/>
            <person name="Gaquerel E."/>
            <person name="Navarro A."/>
            <person name="Kuhl H."/>
            <person name="Gase K."/>
            <person name="Ling Z."/>
            <person name="Zhou W."/>
            <person name="Kreitzer C."/>
            <person name="Stanke M."/>
            <person name="Tang H."/>
            <person name="Lyons E."/>
            <person name="Pandey P."/>
            <person name="Pandey S.P."/>
            <person name="Timmermann B."/>
            <person name="Baldwin I.T."/>
        </authorList>
    </citation>
    <scope>NUCLEOTIDE SEQUENCE [LARGE SCALE GENOMIC DNA]</scope>
    <source>
        <strain evidence="2">UT</strain>
    </source>
</reference>
<dbReference type="Gramene" id="OIT22162">
    <property type="protein sequence ID" value="OIT22162"/>
    <property type="gene ID" value="A4A49_31722"/>
</dbReference>
<feature type="region of interest" description="Disordered" evidence="1">
    <location>
        <begin position="73"/>
        <end position="94"/>
    </location>
</feature>
<feature type="compositionally biased region" description="Polar residues" evidence="1">
    <location>
        <begin position="33"/>
        <end position="43"/>
    </location>
</feature>
<evidence type="ECO:0008006" key="4">
    <source>
        <dbReference type="Google" id="ProtNLM"/>
    </source>
</evidence>
<dbReference type="SUPFAM" id="SSF56219">
    <property type="entry name" value="DNase I-like"/>
    <property type="match status" value="1"/>
</dbReference>
<protein>
    <recommendedName>
        <fullName evidence="4">DUF4283 domain-containing protein</fullName>
    </recommendedName>
</protein>
<evidence type="ECO:0000313" key="3">
    <source>
        <dbReference type="Proteomes" id="UP000187609"/>
    </source>
</evidence>
<accession>A0A1J6JWN7</accession>
<comment type="caution">
    <text evidence="2">The sequence shown here is derived from an EMBL/GenBank/DDBJ whole genome shotgun (WGS) entry which is preliminary data.</text>
</comment>
<proteinExistence type="predicted"/>
<feature type="compositionally biased region" description="Acidic residues" evidence="1">
    <location>
        <begin position="665"/>
        <end position="675"/>
    </location>
</feature>
<organism evidence="2 3">
    <name type="scientific">Nicotiana attenuata</name>
    <name type="common">Coyote tobacco</name>
    <dbReference type="NCBI Taxonomy" id="49451"/>
    <lineage>
        <taxon>Eukaryota</taxon>
        <taxon>Viridiplantae</taxon>
        <taxon>Streptophyta</taxon>
        <taxon>Embryophyta</taxon>
        <taxon>Tracheophyta</taxon>
        <taxon>Spermatophyta</taxon>
        <taxon>Magnoliopsida</taxon>
        <taxon>eudicotyledons</taxon>
        <taxon>Gunneridae</taxon>
        <taxon>Pentapetalae</taxon>
        <taxon>asterids</taxon>
        <taxon>lamiids</taxon>
        <taxon>Solanales</taxon>
        <taxon>Solanaceae</taxon>
        <taxon>Nicotianoideae</taxon>
        <taxon>Nicotianeae</taxon>
        <taxon>Nicotiana</taxon>
    </lineage>
</organism>
<dbReference type="EMBL" id="MJEQ01003850">
    <property type="protein sequence ID" value="OIT22162.1"/>
    <property type="molecule type" value="Genomic_DNA"/>
</dbReference>
<dbReference type="Gene3D" id="3.60.10.10">
    <property type="entry name" value="Endonuclease/exonuclease/phosphatase"/>
    <property type="match status" value="1"/>
</dbReference>
<gene>
    <name evidence="2" type="ORF">A4A49_31722</name>
</gene>
<evidence type="ECO:0000256" key="1">
    <source>
        <dbReference type="SAM" id="MobiDB-lite"/>
    </source>
</evidence>
<dbReference type="AlphaFoldDB" id="A0A1J6JWN7"/>
<sequence>MDGSRCPPVKIHRTSRQRSALTRRTTPPKADYPNNSPATTNQRKGVAITVARSRLGAPKNSLINSGSNIEIVNRGDCSPHQGASPHQNSGDSTVGITNNDHLQIAGDTEVAENGVPAVQNKKERYQNAHLDEENMLESPISHGYQPIAPICNPPSQALVGHGVPVNQLLQNQCQTVPAHQESVSHPPNQIFIKPICSNIQKGDSVALTSTGVRQNAKATFDAQMGVQTAVQASQEHQEVTRQKNSQDLTQKINGQPLVTSSELQAAGIGGSVLQGTQMALKTTPQAPVNGNEGTGTGVASETIQNVNCPTPVVVPSSVKQAIKTEDQATQKLKNQTNLNPIPNANAPVNISSNFDRPNNFKKIQKPPAKNSSPASQSSKQNTPVINPTPQVSKPSNKNKPVVSTPPPPPTVTHSYVTRLRSGHEVEIEPITFTPPKITTKQGQPAVIFKRDDYMVRFANRCKFTVVGKFSNTMPRMEVTRRSFIAKLSLEKTRGSVAKVKIQVDLTKERLHHVRLSYDEDQDENGDGEWLEKKKEEEAVETSDSRATNQKKSKDEAGTSKNQKKEQGGIPKSDAQDQRKNHMTAEQQKVAEHHSVVAEITEEEWQTQKKKNFKGTTQSKRQQQVYMPKQPNTQQQQAIPNETEQQVTQSSQPPGKQKAQNSENVIVEEDSESFSSEEDHSAQMKALLKGKAKVAADFQVQSQKKKPSQKKRKAMRTKMQESQDEYRPIESEDDIIGEQDVYNDSSEEDLEKEQHYELLIVVVNGNSNQENVDPATLSSRKSPSPRITRDIPYQMSKSIDFLRMMEDCGLVDLGFYGPKCTWSNGRGQCSIVWKRLDRGLVNDQLLATFPTTTVSHLASAGSDHTPLLMEINVRNENGKKYFRFLNCWVDNVKFKPFVQEIWDKDVNGEAMWIFYQKLKALANGLSRLSR</sequence>
<feature type="region of interest" description="Disordered" evidence="1">
    <location>
        <begin position="333"/>
        <end position="414"/>
    </location>
</feature>
<dbReference type="InterPro" id="IPR036691">
    <property type="entry name" value="Endo/exonu/phosph_ase_sf"/>
</dbReference>
<dbReference type="STRING" id="49451.A0A1J6JWN7"/>
<feature type="region of interest" description="Disordered" evidence="1">
    <location>
        <begin position="516"/>
        <end position="727"/>
    </location>
</feature>
<name>A0A1J6JWN7_NICAT</name>
<feature type="region of interest" description="Disordered" evidence="1">
    <location>
        <begin position="769"/>
        <end position="788"/>
    </location>
</feature>
<feature type="region of interest" description="Disordered" evidence="1">
    <location>
        <begin position="1"/>
        <end position="44"/>
    </location>
</feature>
<feature type="compositionally biased region" description="Polar residues" evidence="1">
    <location>
        <begin position="769"/>
        <end position="781"/>
    </location>
</feature>